<accession>A0AAJ1F577</accession>
<dbReference type="Proteomes" id="UP001297370">
    <property type="component" value="Unassembled WGS sequence"/>
</dbReference>
<gene>
    <name evidence="1" type="ORF">LIQ08_11135</name>
</gene>
<protein>
    <submittedName>
        <fullName evidence="1">Uncharacterized protein</fullName>
    </submittedName>
</protein>
<evidence type="ECO:0000313" key="1">
    <source>
        <dbReference type="EMBL" id="MCB5619700.1"/>
    </source>
</evidence>
<evidence type="ECO:0000313" key="2">
    <source>
        <dbReference type="Proteomes" id="UP001297370"/>
    </source>
</evidence>
<dbReference type="RefSeq" id="WP_054337589.1">
    <property type="nucleotide sequence ID" value="NZ_AP031446.1"/>
</dbReference>
<proteinExistence type="predicted"/>
<dbReference type="AlphaFoldDB" id="A0AAJ1F577"/>
<dbReference type="EMBL" id="JAJBOM010000015">
    <property type="protein sequence ID" value="MCB5619700.1"/>
    <property type="molecule type" value="Genomic_DNA"/>
</dbReference>
<organism evidence="1 2">
    <name type="scientific">Mediterraneibacter gnavus</name>
    <name type="common">Ruminococcus gnavus</name>
    <dbReference type="NCBI Taxonomy" id="33038"/>
    <lineage>
        <taxon>Bacteria</taxon>
        <taxon>Bacillati</taxon>
        <taxon>Bacillota</taxon>
        <taxon>Clostridia</taxon>
        <taxon>Lachnospirales</taxon>
        <taxon>Lachnospiraceae</taxon>
        <taxon>Mediterraneibacter</taxon>
    </lineage>
</organism>
<sequence>MEKNKISIMKQILNEKGSGNKMGILDRLKRGKRTSKEECSGVVSNAKKNSMTAVEYAKSFQKNFDFSERSIGDLEEILDYYAKDLLESRPTENQVWSMSLIFGSYLGEVMLKNGLSKRGYHWGMQNTGNIPLLMADDEKYVTPIDKIYKRLVNGPEDNVVSFYQMMMEEG</sequence>
<reference evidence="1" key="1">
    <citation type="submission" date="2021-10" db="EMBL/GenBank/DDBJ databases">
        <title>Collection of gut derived symbiotic bacterial strains cultured from healthy donors.</title>
        <authorList>
            <person name="Lin H."/>
            <person name="Littmann E."/>
            <person name="Claire K."/>
            <person name="Pamer E."/>
        </authorList>
    </citation>
    <scope>NUCLEOTIDE SEQUENCE</scope>
    <source>
        <strain evidence="1">MSK.23.18</strain>
    </source>
</reference>
<comment type="caution">
    <text evidence="1">The sequence shown here is derived from an EMBL/GenBank/DDBJ whole genome shotgun (WGS) entry which is preliminary data.</text>
</comment>
<name>A0AAJ1F577_MEDGN</name>